<dbReference type="EMBL" id="VSSQ01072205">
    <property type="protein sequence ID" value="MPN23638.1"/>
    <property type="molecule type" value="Genomic_DNA"/>
</dbReference>
<name>A0A645G9R2_9ZZZZ</name>
<dbReference type="AlphaFoldDB" id="A0A645G9R2"/>
<dbReference type="Gene3D" id="3.90.1600.10">
    <property type="entry name" value="Palm domain of DNA polymerase"/>
    <property type="match status" value="1"/>
</dbReference>
<protein>
    <submittedName>
        <fullName evidence="1">Uncharacterized protein</fullName>
    </submittedName>
</protein>
<reference evidence="1" key="1">
    <citation type="submission" date="2019-08" db="EMBL/GenBank/DDBJ databases">
        <authorList>
            <person name="Kucharzyk K."/>
            <person name="Murdoch R.W."/>
            <person name="Higgins S."/>
            <person name="Loffler F."/>
        </authorList>
    </citation>
    <scope>NUCLEOTIDE SEQUENCE</scope>
</reference>
<gene>
    <name evidence="1" type="ORF">SDC9_171031</name>
</gene>
<dbReference type="InterPro" id="IPR043502">
    <property type="entry name" value="DNA/RNA_pol_sf"/>
</dbReference>
<sequence>MTIKCKTALASAYFTLDNGKYWILNYIYNCLYKCLDKSKFHFIETDTDSLYFAVSGNEKKGIDQGFSEIVVNKEKWNCIEEEMFKEKRLLGFAVEKIGKEMYAIAPKQYAIFDGKNEVLKNKGINMKTSEGRMSDYVNVIERGCPMLEKGINELRTIGGKKMKIVLDKWALTGIQNKMRVMQNGTCYPFI</sequence>
<dbReference type="InterPro" id="IPR023211">
    <property type="entry name" value="DNA_pol_palm_dom_sf"/>
</dbReference>
<organism evidence="1">
    <name type="scientific">bioreactor metagenome</name>
    <dbReference type="NCBI Taxonomy" id="1076179"/>
    <lineage>
        <taxon>unclassified sequences</taxon>
        <taxon>metagenomes</taxon>
        <taxon>ecological metagenomes</taxon>
    </lineage>
</organism>
<proteinExistence type="predicted"/>
<accession>A0A645G9R2</accession>
<dbReference type="SUPFAM" id="SSF56672">
    <property type="entry name" value="DNA/RNA polymerases"/>
    <property type="match status" value="1"/>
</dbReference>
<evidence type="ECO:0000313" key="1">
    <source>
        <dbReference type="EMBL" id="MPN23638.1"/>
    </source>
</evidence>
<comment type="caution">
    <text evidence="1">The sequence shown here is derived from an EMBL/GenBank/DDBJ whole genome shotgun (WGS) entry which is preliminary data.</text>
</comment>